<keyword evidence="1" id="KW-1133">Transmembrane helix</keyword>
<dbReference type="HOGENOM" id="CLU_1685241_0_0_6"/>
<dbReference type="RefSeq" id="WP_012141382.1">
    <property type="nucleotide sequence ID" value="NC_009831.1"/>
</dbReference>
<dbReference type="Proteomes" id="UP000002015">
    <property type="component" value="Chromosome"/>
</dbReference>
<dbReference type="eggNOG" id="ENOG50317EK">
    <property type="taxonomic scope" value="Bacteria"/>
</dbReference>
<proteinExistence type="predicted"/>
<dbReference type="OrthoDB" id="7356530at2"/>
<dbReference type="STRING" id="425104.Ssed_1035"/>
<feature type="transmembrane region" description="Helical" evidence="1">
    <location>
        <begin position="56"/>
        <end position="78"/>
    </location>
</feature>
<reference evidence="2 3" key="1">
    <citation type="submission" date="2007-08" db="EMBL/GenBank/DDBJ databases">
        <title>Complete sequence of Shewanella sediminis HAW-EB3.</title>
        <authorList>
            <consortium name="US DOE Joint Genome Institute"/>
            <person name="Copeland A."/>
            <person name="Lucas S."/>
            <person name="Lapidus A."/>
            <person name="Barry K."/>
            <person name="Glavina del Rio T."/>
            <person name="Dalin E."/>
            <person name="Tice H."/>
            <person name="Pitluck S."/>
            <person name="Chertkov O."/>
            <person name="Brettin T."/>
            <person name="Bruce D."/>
            <person name="Detter J.C."/>
            <person name="Han C."/>
            <person name="Schmutz J."/>
            <person name="Larimer F."/>
            <person name="Land M."/>
            <person name="Hauser L."/>
            <person name="Kyrpides N."/>
            <person name="Kim E."/>
            <person name="Zhao J.-S."/>
            <person name="Richardson P."/>
        </authorList>
    </citation>
    <scope>NUCLEOTIDE SEQUENCE [LARGE SCALE GENOMIC DNA]</scope>
    <source>
        <strain evidence="2 3">HAW-EB3</strain>
    </source>
</reference>
<evidence type="ECO:0008006" key="4">
    <source>
        <dbReference type="Google" id="ProtNLM"/>
    </source>
</evidence>
<keyword evidence="3" id="KW-1185">Reference proteome</keyword>
<keyword evidence="1" id="KW-0472">Membrane</keyword>
<gene>
    <name evidence="2" type="ordered locus">Ssed_1035</name>
</gene>
<keyword evidence="1" id="KW-0812">Transmembrane</keyword>
<protein>
    <recommendedName>
        <fullName evidence="4">Copper resistance protein D domain-containing protein</fullName>
    </recommendedName>
</protein>
<evidence type="ECO:0000256" key="1">
    <source>
        <dbReference type="SAM" id="Phobius"/>
    </source>
</evidence>
<feature type="transmembrane region" description="Helical" evidence="1">
    <location>
        <begin position="90"/>
        <end position="118"/>
    </location>
</feature>
<name>A8FS23_SHESH</name>
<accession>A8FS23</accession>
<evidence type="ECO:0000313" key="2">
    <source>
        <dbReference type="EMBL" id="ABV35646.1"/>
    </source>
</evidence>
<feature type="transmembrane region" description="Helical" evidence="1">
    <location>
        <begin position="12"/>
        <end position="36"/>
    </location>
</feature>
<organism evidence="2 3">
    <name type="scientific">Shewanella sediminis (strain HAW-EB3)</name>
    <dbReference type="NCBI Taxonomy" id="425104"/>
    <lineage>
        <taxon>Bacteria</taxon>
        <taxon>Pseudomonadati</taxon>
        <taxon>Pseudomonadota</taxon>
        <taxon>Gammaproteobacteria</taxon>
        <taxon>Alteromonadales</taxon>
        <taxon>Shewanellaceae</taxon>
        <taxon>Shewanella</taxon>
    </lineage>
</organism>
<dbReference type="KEGG" id="sse:Ssed_1035"/>
<dbReference type="EMBL" id="CP000821">
    <property type="protein sequence ID" value="ABV35646.1"/>
    <property type="molecule type" value="Genomic_DNA"/>
</dbReference>
<feature type="transmembrane region" description="Helical" evidence="1">
    <location>
        <begin position="138"/>
        <end position="158"/>
    </location>
</feature>
<sequence>MEQHDYFIIARAIHLLGVVLWIGGVAFVTTVLLPAIKKLTSPEKRLELFETLENKFSFQAKFVTLATGISGYIMLDIIDGWERYLHLNFWWMHLMTLVWAIFTLVLFILEPLFLHNWFRKKAAQDSEKTFSLVHKMHIFLLSLSLIAVAGAAAGSHGFQW</sequence>
<evidence type="ECO:0000313" key="3">
    <source>
        <dbReference type="Proteomes" id="UP000002015"/>
    </source>
</evidence>
<dbReference type="AlphaFoldDB" id="A8FS23"/>